<accession>A0A4Y2KH67</accession>
<dbReference type="EMBL" id="BGPR01194611">
    <property type="protein sequence ID" value="GBN00937.1"/>
    <property type="molecule type" value="Genomic_DNA"/>
</dbReference>
<protein>
    <submittedName>
        <fullName evidence="1">Uncharacterized protein</fullName>
    </submittedName>
</protein>
<evidence type="ECO:0000313" key="1">
    <source>
        <dbReference type="EMBL" id="GBN00937.1"/>
    </source>
</evidence>
<dbReference type="EMBL" id="BGPR01029877">
    <property type="protein sequence ID" value="GBO01985.1"/>
    <property type="molecule type" value="Genomic_DNA"/>
</dbReference>
<reference evidence="1 3" key="1">
    <citation type="journal article" date="2019" name="Sci. Rep.">
        <title>Orb-weaving spider Araneus ventricosus genome elucidates the spidroin gene catalogue.</title>
        <authorList>
            <person name="Kono N."/>
            <person name="Nakamura H."/>
            <person name="Ohtoshi R."/>
            <person name="Moran D.A.P."/>
            <person name="Shinohara A."/>
            <person name="Yoshida Y."/>
            <person name="Fujiwara M."/>
            <person name="Mori M."/>
            <person name="Tomita M."/>
            <person name="Arakawa K."/>
        </authorList>
    </citation>
    <scope>NUCLEOTIDE SEQUENCE [LARGE SCALE GENOMIC DNA]</scope>
</reference>
<gene>
    <name evidence="1" type="ORF">AVEN_156181_1</name>
    <name evidence="2" type="ORF">AVEN_28729_1</name>
</gene>
<evidence type="ECO:0000313" key="2">
    <source>
        <dbReference type="EMBL" id="GBO01985.1"/>
    </source>
</evidence>
<keyword evidence="3" id="KW-1185">Reference proteome</keyword>
<sequence>MLAKKPLRLQLRTKKLRFDSRIEDYAGESASLPILALKHNIDAHAPFPTVILAVKSLLLISGKSLSLSEYKSAQEFRVGLFSSSFCFSQVFNG</sequence>
<dbReference type="Proteomes" id="UP000499080">
    <property type="component" value="Unassembled WGS sequence"/>
</dbReference>
<organism evidence="1 3">
    <name type="scientific">Araneus ventricosus</name>
    <name type="common">Orbweaver spider</name>
    <name type="synonym">Epeira ventricosa</name>
    <dbReference type="NCBI Taxonomy" id="182803"/>
    <lineage>
        <taxon>Eukaryota</taxon>
        <taxon>Metazoa</taxon>
        <taxon>Ecdysozoa</taxon>
        <taxon>Arthropoda</taxon>
        <taxon>Chelicerata</taxon>
        <taxon>Arachnida</taxon>
        <taxon>Araneae</taxon>
        <taxon>Araneomorphae</taxon>
        <taxon>Entelegynae</taxon>
        <taxon>Araneoidea</taxon>
        <taxon>Araneidae</taxon>
        <taxon>Araneus</taxon>
    </lineage>
</organism>
<dbReference type="AlphaFoldDB" id="A0A4Y2KH67"/>
<name>A0A4Y2KH67_ARAVE</name>
<comment type="caution">
    <text evidence="1">The sequence shown here is derived from an EMBL/GenBank/DDBJ whole genome shotgun (WGS) entry which is preliminary data.</text>
</comment>
<evidence type="ECO:0000313" key="3">
    <source>
        <dbReference type="Proteomes" id="UP000499080"/>
    </source>
</evidence>
<proteinExistence type="predicted"/>